<feature type="domain" description="MHYT" evidence="4">
    <location>
        <begin position="5"/>
        <end position="200"/>
    </location>
</feature>
<dbReference type="RefSeq" id="WP_004178667.1">
    <property type="nucleotide sequence ID" value="NZ_CP021106.3"/>
</dbReference>
<proteinExistence type="predicted"/>
<dbReference type="OrthoDB" id="9813903at2"/>
<dbReference type="AlphaFoldDB" id="A0A1W6SQG7"/>
<dbReference type="Proteomes" id="UP000012179">
    <property type="component" value="Chromosome"/>
</dbReference>
<dbReference type="Pfam" id="PF00990">
    <property type="entry name" value="GGDEF"/>
    <property type="match status" value="1"/>
</dbReference>
<evidence type="ECO:0000313" key="5">
    <source>
        <dbReference type="EMBL" id="ARO88050.1"/>
    </source>
</evidence>
<feature type="transmembrane region" description="Helical" evidence="1">
    <location>
        <begin position="172"/>
        <end position="193"/>
    </location>
</feature>
<feature type="transmembrane region" description="Helical" evidence="1">
    <location>
        <begin position="6"/>
        <end position="25"/>
    </location>
</feature>
<dbReference type="SUPFAM" id="SSF141868">
    <property type="entry name" value="EAL domain-like"/>
    <property type="match status" value="1"/>
</dbReference>
<dbReference type="PROSITE" id="PS50887">
    <property type="entry name" value="GGDEF"/>
    <property type="match status" value="1"/>
</dbReference>
<dbReference type="eggNOG" id="COG5001">
    <property type="taxonomic scope" value="Bacteria"/>
</dbReference>
<dbReference type="InterPro" id="IPR035919">
    <property type="entry name" value="EAL_sf"/>
</dbReference>
<evidence type="ECO:0000256" key="1">
    <source>
        <dbReference type="PROSITE-ProRule" id="PRU00244"/>
    </source>
</evidence>
<dbReference type="Pfam" id="PF00563">
    <property type="entry name" value="EAL"/>
    <property type="match status" value="1"/>
</dbReference>
<dbReference type="PROSITE" id="PS50883">
    <property type="entry name" value="EAL"/>
    <property type="match status" value="1"/>
</dbReference>
<feature type="transmembrane region" description="Helical" evidence="1">
    <location>
        <begin position="46"/>
        <end position="70"/>
    </location>
</feature>
<dbReference type="EMBL" id="CP021106">
    <property type="protein sequence ID" value="ARO88050.1"/>
    <property type="molecule type" value="Genomic_DNA"/>
</dbReference>
<evidence type="ECO:0000259" key="2">
    <source>
        <dbReference type="PROSITE" id="PS50883"/>
    </source>
</evidence>
<gene>
    <name evidence="5" type="ORF">EBAPG3_009855</name>
</gene>
<dbReference type="GO" id="GO:0016020">
    <property type="term" value="C:membrane"/>
    <property type="evidence" value="ECO:0007669"/>
    <property type="project" value="UniProtKB-UniRule"/>
</dbReference>
<dbReference type="SMART" id="SM00267">
    <property type="entry name" value="GGDEF"/>
    <property type="match status" value="1"/>
</dbReference>
<keyword evidence="1" id="KW-1133">Transmembrane helix</keyword>
<dbReference type="PANTHER" id="PTHR44757:SF2">
    <property type="entry name" value="BIOFILM ARCHITECTURE MAINTENANCE PROTEIN MBAA"/>
    <property type="match status" value="1"/>
</dbReference>
<dbReference type="SMART" id="SM00052">
    <property type="entry name" value="EAL"/>
    <property type="match status" value="1"/>
</dbReference>
<organism evidence="5 6">
    <name type="scientific">Nitrosospira lacus</name>
    <dbReference type="NCBI Taxonomy" id="1288494"/>
    <lineage>
        <taxon>Bacteria</taxon>
        <taxon>Pseudomonadati</taxon>
        <taxon>Pseudomonadota</taxon>
        <taxon>Betaproteobacteria</taxon>
        <taxon>Nitrosomonadales</taxon>
        <taxon>Nitrosomonadaceae</taxon>
        <taxon>Nitrosospira</taxon>
    </lineage>
</organism>
<reference evidence="5 6" key="1">
    <citation type="journal article" date="2015" name="Int. J. Syst. Evol. Microbiol.">
        <title>Nitrosospira lacus sp. nov., a psychrotolerant, ammonia-oxidizing bacterium from sandy lake sediment.</title>
        <authorList>
            <person name="Urakawa H."/>
            <person name="Garcia J.C."/>
            <person name="Nielsen J.L."/>
            <person name="Le V.Q."/>
            <person name="Kozlowski J.A."/>
            <person name="Stein L.Y."/>
            <person name="Lim C.K."/>
            <person name="Pommerening-Roser A."/>
            <person name="Martens-Habbena W."/>
            <person name="Stahl D.A."/>
            <person name="Klotz M.G."/>
        </authorList>
    </citation>
    <scope>NUCLEOTIDE SEQUENCE [LARGE SCALE GENOMIC DNA]</scope>
    <source>
        <strain evidence="5 6">APG3</strain>
    </source>
</reference>
<dbReference type="PROSITE" id="PS50924">
    <property type="entry name" value="MHYT"/>
    <property type="match status" value="1"/>
</dbReference>
<dbReference type="InterPro" id="IPR001633">
    <property type="entry name" value="EAL_dom"/>
</dbReference>
<dbReference type="KEGG" id="nlc:EBAPG3_009855"/>
<feature type="transmembrane region" description="Helical" evidence="1">
    <location>
        <begin position="104"/>
        <end position="121"/>
    </location>
</feature>
<dbReference type="Gene3D" id="3.20.20.450">
    <property type="entry name" value="EAL domain"/>
    <property type="match status" value="1"/>
</dbReference>
<feature type="transmembrane region" description="Helical" evidence="1">
    <location>
        <begin position="76"/>
        <end position="97"/>
    </location>
</feature>
<dbReference type="InterPro" id="IPR029787">
    <property type="entry name" value="Nucleotide_cyclase"/>
</dbReference>
<feature type="transmembrane region" description="Helical" evidence="1">
    <location>
        <begin position="141"/>
        <end position="160"/>
    </location>
</feature>
<evidence type="ECO:0000259" key="3">
    <source>
        <dbReference type="PROSITE" id="PS50887"/>
    </source>
</evidence>
<feature type="transmembrane region" description="Helical" evidence="1">
    <location>
        <begin position="213"/>
        <end position="234"/>
    </location>
</feature>
<accession>A0A1W6SQG7</accession>
<keyword evidence="1" id="KW-0812">Transmembrane</keyword>
<dbReference type="InterPro" id="IPR000160">
    <property type="entry name" value="GGDEF_dom"/>
</dbReference>
<dbReference type="InterPro" id="IPR052155">
    <property type="entry name" value="Biofilm_reg_signaling"/>
</dbReference>
<evidence type="ECO:0000259" key="4">
    <source>
        <dbReference type="PROSITE" id="PS50924"/>
    </source>
</evidence>
<dbReference type="CDD" id="cd01948">
    <property type="entry name" value="EAL"/>
    <property type="match status" value="1"/>
</dbReference>
<dbReference type="InterPro" id="IPR043128">
    <property type="entry name" value="Rev_trsase/Diguanyl_cyclase"/>
</dbReference>
<dbReference type="Pfam" id="PF03707">
    <property type="entry name" value="MHYT"/>
    <property type="match status" value="3"/>
</dbReference>
<evidence type="ECO:0000313" key="6">
    <source>
        <dbReference type="Proteomes" id="UP000012179"/>
    </source>
</evidence>
<dbReference type="InterPro" id="IPR005330">
    <property type="entry name" value="MHYT_dom"/>
</dbReference>
<dbReference type="FunFam" id="3.30.70.270:FF:000001">
    <property type="entry name" value="Diguanylate cyclase domain protein"/>
    <property type="match status" value="1"/>
</dbReference>
<dbReference type="CDD" id="cd01949">
    <property type="entry name" value="GGDEF"/>
    <property type="match status" value="1"/>
</dbReference>
<keyword evidence="1" id="KW-0472">Membrane</keyword>
<dbReference type="PANTHER" id="PTHR44757">
    <property type="entry name" value="DIGUANYLATE CYCLASE DGCP"/>
    <property type="match status" value="1"/>
</dbReference>
<feature type="domain" description="EAL" evidence="2">
    <location>
        <begin position="431"/>
        <end position="686"/>
    </location>
</feature>
<dbReference type="SUPFAM" id="SSF55073">
    <property type="entry name" value="Nucleotide cyclase"/>
    <property type="match status" value="1"/>
</dbReference>
<dbReference type="GO" id="GO:0003824">
    <property type="term" value="F:catalytic activity"/>
    <property type="evidence" value="ECO:0007669"/>
    <property type="project" value="UniProtKB-ARBA"/>
</dbReference>
<dbReference type="NCBIfam" id="TIGR00254">
    <property type="entry name" value="GGDEF"/>
    <property type="match status" value="1"/>
</dbReference>
<dbReference type="Gene3D" id="3.30.70.270">
    <property type="match status" value="1"/>
</dbReference>
<keyword evidence="6" id="KW-1185">Reference proteome</keyword>
<protein>
    <submittedName>
        <fullName evidence="5">Bifunctional diguanylate cyclase/phosphodiesterase</fullName>
    </submittedName>
</protein>
<name>A0A1W6SQG7_9PROT</name>
<feature type="domain" description="GGDEF" evidence="3">
    <location>
        <begin position="289"/>
        <end position="422"/>
    </location>
</feature>
<sequence>MHGTYDYWLVALSLIVAMLASYTALDLSSHISVLTRPRFRHAWLAGGAAAMGIGIWSMHFIGMLAFSLPIPRGYDLATIGYSLVIAILIFYFVLYIATQTKPTSLHLITGGTLMGLGISGMHYTGMAAMQMQPGIHHDPTLFATSIVIAIAASNAALWIAHTLRDADQTHLIAKRIGAAFLMGAAITGMHYTGMAAAHFSPDSVSGVANGIDLQRFDTTIILLTFALLIVTLVLSRFDARTNLLAGSVSRLNGQIVRLATLDTLTGLPNRWTFMERMEHAIHASRHHQNMFAILFMDLDGFKIINDSLGHSAGDEILKAFAQRLLHCVRGGDTVARLGGDEFVVLVENLASPDEAAKMAESVLSRMRQGQWSDSQPLQVMPSIGISLFPQDGDTAEVLLKNADAAMYEAKRGGRSTYRFFEASMNEAATRTLKIQHALHEALGADYFSLYFQPKFRGGNGELTGAEALLRLRHPELGLLPPMEFIPIAERSGQIVQIGYWVVRETCRQIRRWKESGLPAIKVAINLSPRQLEQSDLVATILDIVRSEQVPCEQIMFEITETIAMQDAPKTTNMIREFQENNFEIAIDDFGTGYSSLAYLQRFRAKQLKIDRFFTNGLDEYDREGSAIVSAIIKLAHSLEMEVVAEGVETASQLAKLKSMMCDQMQGFLLGKPLTVEEFSTLLHGQKGGNVIMLEKYRASA</sequence>